<evidence type="ECO:0000313" key="2">
    <source>
        <dbReference type="EMBL" id="KAJ8349565.1"/>
    </source>
</evidence>
<organism evidence="2 3">
    <name type="scientific">Synaphobranchus kaupii</name>
    <name type="common">Kaup's arrowtooth eel</name>
    <dbReference type="NCBI Taxonomy" id="118154"/>
    <lineage>
        <taxon>Eukaryota</taxon>
        <taxon>Metazoa</taxon>
        <taxon>Chordata</taxon>
        <taxon>Craniata</taxon>
        <taxon>Vertebrata</taxon>
        <taxon>Euteleostomi</taxon>
        <taxon>Actinopterygii</taxon>
        <taxon>Neopterygii</taxon>
        <taxon>Teleostei</taxon>
        <taxon>Anguilliformes</taxon>
        <taxon>Synaphobranchidae</taxon>
        <taxon>Synaphobranchus</taxon>
    </lineage>
</organism>
<sequence>MVGLTPANPRQLPAGCAPAFPHRAEGSSRGNGPSQLRAQVNRCISPNSLKPVHRSSQNKRCLSGLGPAQKVKGHTSSSPHGPTAARHRKPRLYACAPVTLGSGARMKGG</sequence>
<accession>A0A9Q1IRH3</accession>
<feature type="region of interest" description="Disordered" evidence="1">
    <location>
        <begin position="1"/>
        <end position="92"/>
    </location>
</feature>
<gene>
    <name evidence="2" type="ORF">SKAU_G00246950</name>
</gene>
<comment type="caution">
    <text evidence="2">The sequence shown here is derived from an EMBL/GenBank/DDBJ whole genome shotgun (WGS) entry which is preliminary data.</text>
</comment>
<keyword evidence="3" id="KW-1185">Reference proteome</keyword>
<feature type="compositionally biased region" description="Polar residues" evidence="1">
    <location>
        <begin position="28"/>
        <end position="50"/>
    </location>
</feature>
<protein>
    <submittedName>
        <fullName evidence="2">Uncharacterized protein</fullName>
    </submittedName>
</protein>
<evidence type="ECO:0000256" key="1">
    <source>
        <dbReference type="SAM" id="MobiDB-lite"/>
    </source>
</evidence>
<evidence type="ECO:0000313" key="3">
    <source>
        <dbReference type="Proteomes" id="UP001152622"/>
    </source>
</evidence>
<name>A0A9Q1IRH3_SYNKA</name>
<dbReference type="Proteomes" id="UP001152622">
    <property type="component" value="Chromosome 9"/>
</dbReference>
<reference evidence="2" key="1">
    <citation type="journal article" date="2023" name="Science">
        <title>Genome structures resolve the early diversification of teleost fishes.</title>
        <authorList>
            <person name="Parey E."/>
            <person name="Louis A."/>
            <person name="Montfort J."/>
            <person name="Bouchez O."/>
            <person name="Roques C."/>
            <person name="Iampietro C."/>
            <person name="Lluch J."/>
            <person name="Castinel A."/>
            <person name="Donnadieu C."/>
            <person name="Desvignes T."/>
            <person name="Floi Bucao C."/>
            <person name="Jouanno E."/>
            <person name="Wen M."/>
            <person name="Mejri S."/>
            <person name="Dirks R."/>
            <person name="Jansen H."/>
            <person name="Henkel C."/>
            <person name="Chen W.J."/>
            <person name="Zahm M."/>
            <person name="Cabau C."/>
            <person name="Klopp C."/>
            <person name="Thompson A.W."/>
            <person name="Robinson-Rechavi M."/>
            <person name="Braasch I."/>
            <person name="Lecointre G."/>
            <person name="Bobe J."/>
            <person name="Postlethwait J.H."/>
            <person name="Berthelot C."/>
            <person name="Roest Crollius H."/>
            <person name="Guiguen Y."/>
        </authorList>
    </citation>
    <scope>NUCLEOTIDE SEQUENCE</scope>
    <source>
        <strain evidence="2">WJC10195</strain>
    </source>
</reference>
<proteinExistence type="predicted"/>
<dbReference type="AlphaFoldDB" id="A0A9Q1IRH3"/>
<dbReference type="EMBL" id="JAINUF010000009">
    <property type="protein sequence ID" value="KAJ8349565.1"/>
    <property type="molecule type" value="Genomic_DNA"/>
</dbReference>